<dbReference type="GO" id="GO:0005576">
    <property type="term" value="C:extracellular region"/>
    <property type="evidence" value="ECO:0007669"/>
    <property type="project" value="UniProtKB-SubCell"/>
</dbReference>
<keyword evidence="8" id="KW-0812">Transmembrane</keyword>
<evidence type="ECO:0000256" key="5">
    <source>
        <dbReference type="ARBA" id="ARBA00022452"/>
    </source>
</evidence>
<keyword evidence="13" id="KW-0843">Virulence</keyword>
<evidence type="ECO:0000256" key="11">
    <source>
        <dbReference type="ARBA" id="ARBA00022801"/>
    </source>
</evidence>
<dbReference type="InterPro" id="IPR030396">
    <property type="entry name" value="Peptidase_S6_dom"/>
</dbReference>
<dbReference type="PRINTS" id="PR00921">
    <property type="entry name" value="IGASERPTASE"/>
</dbReference>
<evidence type="ECO:0000256" key="6">
    <source>
        <dbReference type="ARBA" id="ARBA00022525"/>
    </source>
</evidence>
<comment type="subcellular location">
    <subcellularLocation>
        <location evidence="3">Cell outer membrane</location>
        <topology evidence="3">Multi-pass membrane protein</topology>
    </subcellularLocation>
    <subcellularLocation>
        <location evidence="1">Cell surface</location>
    </subcellularLocation>
    <subcellularLocation>
        <location evidence="2">Periplasm</location>
    </subcellularLocation>
    <subcellularLocation>
        <location evidence="4">Secreted</location>
    </subcellularLocation>
</comment>
<dbReference type="InterPro" id="IPR006315">
    <property type="entry name" value="OM_autotransptr_brl_dom"/>
</dbReference>
<keyword evidence="16" id="KW-0998">Cell outer membrane</keyword>
<evidence type="ECO:0000256" key="12">
    <source>
        <dbReference type="ARBA" id="ARBA00022825"/>
    </source>
</evidence>
<evidence type="ECO:0000256" key="14">
    <source>
        <dbReference type="ARBA" id="ARBA00023136"/>
    </source>
</evidence>
<dbReference type="InterPro" id="IPR012332">
    <property type="entry name" value="Autotransporter_pectin_lyase_C"/>
</dbReference>
<dbReference type="NCBIfam" id="TIGR01414">
    <property type="entry name" value="autotrans_barl"/>
    <property type="match status" value="1"/>
</dbReference>
<dbReference type="SUPFAM" id="SSF103515">
    <property type="entry name" value="Autotransporter"/>
    <property type="match status" value="1"/>
</dbReference>
<dbReference type="Gene3D" id="2.160.20.20">
    <property type="match status" value="1"/>
</dbReference>
<dbReference type="RefSeq" id="WP_042971219.1">
    <property type="nucleotide sequence ID" value="NZ_BFXY01000044.1"/>
</dbReference>
<dbReference type="EMBL" id="BFXY01000044">
    <property type="protein sequence ID" value="GDH34895.1"/>
    <property type="molecule type" value="Genomic_DNA"/>
</dbReference>
<comment type="caution">
    <text evidence="17">The sequence shown here is derived from an EMBL/GenBank/DDBJ whole genome shotgun (WGS) entry which is preliminary data.</text>
</comment>
<dbReference type="PROSITE" id="PS51691">
    <property type="entry name" value="PEPTIDASE_S6"/>
    <property type="match status" value="1"/>
</dbReference>
<organism evidence="17 18">
    <name type="scientific">Escherichia coli</name>
    <dbReference type="NCBI Taxonomy" id="562"/>
    <lineage>
        <taxon>Bacteria</taxon>
        <taxon>Pseudomonadati</taxon>
        <taxon>Pseudomonadota</taxon>
        <taxon>Gammaproteobacteria</taxon>
        <taxon>Enterobacterales</taxon>
        <taxon>Enterobacteriaceae</taxon>
        <taxon>Escherichia</taxon>
    </lineage>
</organism>
<keyword evidence="10" id="KW-0574">Periplasm</keyword>
<accession>A0A4T9E706</accession>
<dbReference type="InterPro" id="IPR036709">
    <property type="entry name" value="Autotransporte_beta_dom_sf"/>
</dbReference>
<dbReference type="AlphaFoldDB" id="A0A4T9E706"/>
<dbReference type="GO" id="GO:0009986">
    <property type="term" value="C:cell surface"/>
    <property type="evidence" value="ECO:0007669"/>
    <property type="project" value="UniProtKB-SubCell"/>
</dbReference>
<sequence length="1272" mass="139516">MNKVYSLKYSAKTKGLVAVSEHAKRTSKKGMKKKTILLTLIIGGYLYISPHTACSSTVSAEISYQTFRDFAENKGQFSPGSLNLNIYDKHGALVGTLDKAPMIDFSSTDSLGISTLIHPQYLSSVKHNTGYKSVSFGNGQNIYNIVDRNNHSGLDFHAPRLDKLVTEVTPATITQQGPVSGVYADKNRYPVFYRMGSGTQYVKDKNGNLTWISGAYQFVTGGTVGSPNSYQNGQMITSRPGDIFNPQHGPLASYGQAGDSGSPLYAFDTLLNKWVIVGVLTAGNGVAGPGNNWAVMPINWIKDTINSDFDQPISITDKNVPVIWTFNESLGTGSLSHNGISYEMHGKKNNDLNNGKNLLFKGNEAKIILNSDVDQGAGYLQFNGHFTVDSPDHHSWKGAGIIVDKESDVIWKVKGVKGDNLHKIGEGTLVINGTGINDGGLKVGDGTVILNQEADSNGNVQAFSSIELSSGRPTVVLTNEKQINPDSISWGYRGGKLDLNGNNITFTRLNADDYGAKIINNSNKTSDLNISRSDSNLSIFHGVISGNINVNIDGKNTNGSDFFDGSIYLPYTKLTKNGGELTFQGHPVIHASVNGSDPVSLTQDDWERRDYTIDSLYIYNTRFNVSRNASVYSTVHSYNSDTVIGSDTVAIDKNDGKGTHPNIVTGKSIASDNNKSNFKGQFFLYDNSSLTIKDNFEGGIFALGSGTVKIQSGKAILNQRSHILGYANLSVEDNGELIAYKGLQSANPIRLNDSKITLSGSGTNELYNISEINLNGSDSKLSVENGAYLLSKIKSDSSSTVSFNSDCKNYCDDKKYATNWLGSIDGNNITLTMNNNNWLANNNSSVNSASINNSVIDMSSYNVNFKTSKFNKLDIFKSSLILNTDLKSSDNIIVREQLKGNDNKIFVKPLIDPNGVGNLNIPLIIAPKNTDSNLFNIGSLSSGFHTVTPLVDVRESDKSKDWLLKGFNISENNSNTKQGKVVGDNSLRAFSVELNNMYKRMGELRNNPENFGAWARIMNSHGSENSEFKDKYTHLQLGMDTKSNHGDYDKYTGLFISHTNLNGSNSMVNSDTKSYGVGFYSSVLFNNGTYFDIIGKYVHHKNSYSSDFLSFDDKKSSNYSLYGGIEVGHRSYLKDDYYIEPQAELTYGYISNQSINLWNSPNQTGSIIKESSSPLVGRVGVVSGKQISNEKFDFGFHLGSSYQMDLSNDSNTILKDSYGKFKYKREKDERLIFNAGLNIVNNNIRFGVEAEKSILGNYNIDHSINVNFRYSF</sequence>
<dbReference type="Proteomes" id="UP000303027">
    <property type="component" value="Unassembled WGS sequence"/>
</dbReference>
<dbReference type="GO" id="GO:0004252">
    <property type="term" value="F:serine-type endopeptidase activity"/>
    <property type="evidence" value="ECO:0007669"/>
    <property type="project" value="InterPro"/>
</dbReference>
<dbReference type="InterPro" id="IPR000710">
    <property type="entry name" value="Peptidase_S6"/>
</dbReference>
<evidence type="ECO:0000256" key="15">
    <source>
        <dbReference type="ARBA" id="ARBA00023145"/>
    </source>
</evidence>
<dbReference type="InterPro" id="IPR005546">
    <property type="entry name" value="Autotransporte_beta"/>
</dbReference>
<keyword evidence="5" id="KW-1134">Transmembrane beta strand</keyword>
<dbReference type="Pfam" id="PF02395">
    <property type="entry name" value="Peptidase_S6"/>
    <property type="match status" value="1"/>
</dbReference>
<evidence type="ECO:0000256" key="10">
    <source>
        <dbReference type="ARBA" id="ARBA00022764"/>
    </source>
</evidence>
<keyword evidence="11" id="KW-0378">Hydrolase</keyword>
<dbReference type="GO" id="GO:0042597">
    <property type="term" value="C:periplasmic space"/>
    <property type="evidence" value="ECO:0007669"/>
    <property type="project" value="UniProtKB-SubCell"/>
</dbReference>
<evidence type="ECO:0000256" key="8">
    <source>
        <dbReference type="ARBA" id="ARBA00022692"/>
    </source>
</evidence>
<evidence type="ECO:0000313" key="17">
    <source>
        <dbReference type="EMBL" id="GDH34895.1"/>
    </source>
</evidence>
<reference evidence="17 18" key="1">
    <citation type="submission" date="2018-04" db="EMBL/GenBank/DDBJ databases">
        <title>Large scale genomics of bovine and human commensal E. coli to reveal the emerging process of EHEC.</title>
        <authorList>
            <person name="Arimizu Y."/>
            <person name="Ogura Y."/>
        </authorList>
    </citation>
    <scope>NUCLEOTIDE SEQUENCE [LARGE SCALE GENOMIC DNA]</scope>
    <source>
        <strain evidence="17 18">KK-P061</strain>
    </source>
</reference>
<evidence type="ECO:0000256" key="1">
    <source>
        <dbReference type="ARBA" id="ARBA00004241"/>
    </source>
</evidence>
<dbReference type="GO" id="GO:0009279">
    <property type="term" value="C:cell outer membrane"/>
    <property type="evidence" value="ECO:0007669"/>
    <property type="project" value="UniProtKB-SubCell"/>
</dbReference>
<dbReference type="Gene3D" id="2.40.128.130">
    <property type="entry name" value="Autotransporter beta-domain"/>
    <property type="match status" value="1"/>
</dbReference>
<protein>
    <submittedName>
        <fullName evidence="17">Serine protease EspP</fullName>
    </submittedName>
</protein>
<dbReference type="GO" id="GO:0006508">
    <property type="term" value="P:proteolysis"/>
    <property type="evidence" value="ECO:0007669"/>
    <property type="project" value="UniProtKB-KW"/>
</dbReference>
<evidence type="ECO:0000256" key="3">
    <source>
        <dbReference type="ARBA" id="ARBA00004571"/>
    </source>
</evidence>
<keyword evidence="9" id="KW-0732">Signal</keyword>
<dbReference type="SUPFAM" id="SSF50494">
    <property type="entry name" value="Trypsin-like serine proteases"/>
    <property type="match status" value="1"/>
</dbReference>
<proteinExistence type="predicted"/>
<evidence type="ECO:0000256" key="2">
    <source>
        <dbReference type="ARBA" id="ARBA00004418"/>
    </source>
</evidence>
<evidence type="ECO:0000256" key="7">
    <source>
        <dbReference type="ARBA" id="ARBA00022670"/>
    </source>
</evidence>
<keyword evidence="15" id="KW-0865">Zymogen</keyword>
<dbReference type="SUPFAM" id="SSF51126">
    <property type="entry name" value="Pectin lyase-like"/>
    <property type="match status" value="1"/>
</dbReference>
<name>A0A4T9E706_ECOLX</name>
<keyword evidence="6" id="KW-0964">Secreted</keyword>
<keyword evidence="14" id="KW-0472">Membrane</keyword>
<evidence type="ECO:0000313" key="18">
    <source>
        <dbReference type="Proteomes" id="UP000303027"/>
    </source>
</evidence>
<keyword evidence="7 17" id="KW-0645">Protease</keyword>
<dbReference type="InterPro" id="IPR009003">
    <property type="entry name" value="Peptidase_S1_PA"/>
</dbReference>
<dbReference type="Pfam" id="PF24078">
    <property type="entry name" value="Beta-sol_PIC_HAP1_IgA0_2nd"/>
    <property type="match status" value="1"/>
</dbReference>
<dbReference type="InterPro" id="IPR011050">
    <property type="entry name" value="Pectin_lyase_fold/virulence"/>
</dbReference>
<dbReference type="Gene3D" id="2.40.10.120">
    <property type="match status" value="1"/>
</dbReference>
<evidence type="ECO:0000256" key="13">
    <source>
        <dbReference type="ARBA" id="ARBA00023026"/>
    </source>
</evidence>
<dbReference type="InterPro" id="IPR057393">
    <property type="entry name" value="PIC_HAP1_IgA0_b-sol2"/>
</dbReference>
<evidence type="ECO:0000256" key="16">
    <source>
        <dbReference type="ARBA" id="ARBA00023237"/>
    </source>
</evidence>
<evidence type="ECO:0000256" key="9">
    <source>
        <dbReference type="ARBA" id="ARBA00022729"/>
    </source>
</evidence>
<dbReference type="PROSITE" id="PS51208">
    <property type="entry name" value="AUTOTRANSPORTER"/>
    <property type="match status" value="1"/>
</dbReference>
<dbReference type="SMART" id="SM00869">
    <property type="entry name" value="Autotransporter"/>
    <property type="match status" value="1"/>
</dbReference>
<keyword evidence="12" id="KW-0720">Serine protease</keyword>
<dbReference type="Pfam" id="PF03797">
    <property type="entry name" value="Autotransporter"/>
    <property type="match status" value="1"/>
</dbReference>
<evidence type="ECO:0000256" key="4">
    <source>
        <dbReference type="ARBA" id="ARBA00004613"/>
    </source>
</evidence>
<gene>
    <name evidence="17" type="ORF">BvCmsKKP061_01327</name>
</gene>